<feature type="transmembrane region" description="Helical" evidence="6">
    <location>
        <begin position="130"/>
        <end position="152"/>
    </location>
</feature>
<name>A0A3A3Z409_9ACTN</name>
<feature type="transmembrane region" description="Helical" evidence="6">
    <location>
        <begin position="96"/>
        <end position="118"/>
    </location>
</feature>
<dbReference type="Gene3D" id="1.20.1250.20">
    <property type="entry name" value="MFS general substrate transporter like domains"/>
    <property type="match status" value="1"/>
</dbReference>
<dbReference type="InterPro" id="IPR011701">
    <property type="entry name" value="MFS"/>
</dbReference>
<evidence type="ECO:0000256" key="2">
    <source>
        <dbReference type="ARBA" id="ARBA00022692"/>
    </source>
</evidence>
<dbReference type="GO" id="GO:0022857">
    <property type="term" value="F:transmembrane transporter activity"/>
    <property type="evidence" value="ECO:0007669"/>
    <property type="project" value="InterPro"/>
</dbReference>
<feature type="compositionally biased region" description="Low complexity" evidence="5">
    <location>
        <begin position="1"/>
        <end position="12"/>
    </location>
</feature>
<keyword evidence="4 6" id="KW-0472">Membrane</keyword>
<dbReference type="InterPro" id="IPR053160">
    <property type="entry name" value="MFS_DHA3_Transporter"/>
</dbReference>
<protein>
    <submittedName>
        <fullName evidence="8">MFS transporter</fullName>
    </submittedName>
</protein>
<dbReference type="InterPro" id="IPR005829">
    <property type="entry name" value="Sugar_transporter_CS"/>
</dbReference>
<feature type="transmembrane region" description="Helical" evidence="6">
    <location>
        <begin position="289"/>
        <end position="311"/>
    </location>
</feature>
<dbReference type="PROSITE" id="PS50850">
    <property type="entry name" value="MFS"/>
    <property type="match status" value="1"/>
</dbReference>
<dbReference type="SUPFAM" id="SSF103473">
    <property type="entry name" value="MFS general substrate transporter"/>
    <property type="match status" value="1"/>
</dbReference>
<dbReference type="PANTHER" id="PTHR23530:SF1">
    <property type="entry name" value="PERMEASE, MAJOR FACILITATOR SUPERFAMILY-RELATED"/>
    <property type="match status" value="1"/>
</dbReference>
<gene>
    <name evidence="8" type="ORF">D5H78_01375</name>
</gene>
<keyword evidence="3 6" id="KW-1133">Transmembrane helix</keyword>
<keyword evidence="9" id="KW-1185">Reference proteome</keyword>
<evidence type="ECO:0000313" key="8">
    <source>
        <dbReference type="EMBL" id="RJK97693.1"/>
    </source>
</evidence>
<dbReference type="GO" id="GO:0005886">
    <property type="term" value="C:plasma membrane"/>
    <property type="evidence" value="ECO:0007669"/>
    <property type="project" value="UniProtKB-SubCell"/>
</dbReference>
<feature type="domain" description="Major facilitator superfamily (MFS) profile" evidence="7">
    <location>
        <begin position="65"/>
        <end position="462"/>
    </location>
</feature>
<comment type="subcellular location">
    <subcellularLocation>
        <location evidence="1">Cell membrane</location>
        <topology evidence="1">Multi-pass membrane protein</topology>
    </subcellularLocation>
</comment>
<feature type="compositionally biased region" description="Basic residues" evidence="5">
    <location>
        <begin position="27"/>
        <end position="44"/>
    </location>
</feature>
<evidence type="ECO:0000256" key="5">
    <source>
        <dbReference type="SAM" id="MobiDB-lite"/>
    </source>
</evidence>
<dbReference type="EMBL" id="QZEZ01000001">
    <property type="protein sequence ID" value="RJK97693.1"/>
    <property type="molecule type" value="Genomic_DNA"/>
</dbReference>
<dbReference type="Proteomes" id="UP000265614">
    <property type="component" value="Unassembled WGS sequence"/>
</dbReference>
<proteinExistence type="predicted"/>
<feature type="transmembrane region" description="Helical" evidence="6">
    <location>
        <begin position="228"/>
        <end position="253"/>
    </location>
</feature>
<accession>A0A3A3Z409</accession>
<dbReference type="PROSITE" id="PS00216">
    <property type="entry name" value="SUGAR_TRANSPORT_1"/>
    <property type="match status" value="1"/>
</dbReference>
<evidence type="ECO:0000256" key="6">
    <source>
        <dbReference type="SAM" id="Phobius"/>
    </source>
</evidence>
<sequence>MAGGARLLRPAGAGHGRGAGRPEAAHHRAAPRARAQRRPGRAPRRGAPALLLGRGGAAVTGLDLLRRRYVVLTFLRWFPTGLVIPVQVLLLSGRGLSVAQVGAVWAAYSLACALLELPSGALADALGRRAVLVVSVALGTAANLVLALGQAAPALVAGTLLAGTARALDSGPLQAWYVDAVHALDADADLKPGLARGATADSAGLALGALGGGALTLVPLADAGGDPLLSLSVPFLAAAAVALVQVALVVRWVTDVPRGGGLRAALAEVPATVRAGAALAGRNPVLRRLTALSTLLGVVLAGTELLAPLTLGGEAGAAAYSTVVTAGFAGTAVGAHLAPALARLLRGSGRGVVVSSLLVAAAAACVALPGWWAAAGAYVCLYAALGLGDPLTGELLHEETPSGQRTTLLSVQSLVLQAGGLAGTLGVPAIAGATSFGTAWAAVAGVAALGALVALGLPRGRTSPDPAPAPPVALG</sequence>
<evidence type="ECO:0000313" key="9">
    <source>
        <dbReference type="Proteomes" id="UP000265614"/>
    </source>
</evidence>
<feature type="transmembrane region" description="Helical" evidence="6">
    <location>
        <begin position="317"/>
        <end position="339"/>
    </location>
</feature>
<feature type="transmembrane region" description="Helical" evidence="6">
    <location>
        <begin position="351"/>
        <end position="369"/>
    </location>
</feature>
<evidence type="ECO:0000256" key="4">
    <source>
        <dbReference type="ARBA" id="ARBA00023136"/>
    </source>
</evidence>
<feature type="transmembrane region" description="Helical" evidence="6">
    <location>
        <begin position="69"/>
        <end position="90"/>
    </location>
</feature>
<keyword evidence="2 6" id="KW-0812">Transmembrane</keyword>
<reference evidence="8 9" key="1">
    <citation type="submission" date="2018-09" db="EMBL/GenBank/DDBJ databases">
        <title>YIM 75000 draft genome.</title>
        <authorList>
            <person name="Tang S."/>
            <person name="Feng Y."/>
        </authorList>
    </citation>
    <scope>NUCLEOTIDE SEQUENCE [LARGE SCALE GENOMIC DNA]</scope>
    <source>
        <strain evidence="8 9">YIM 75000</strain>
    </source>
</reference>
<dbReference type="InterPro" id="IPR036259">
    <property type="entry name" value="MFS_trans_sf"/>
</dbReference>
<dbReference type="PANTHER" id="PTHR23530">
    <property type="entry name" value="TRANSPORT PROTEIN-RELATED"/>
    <property type="match status" value="1"/>
</dbReference>
<feature type="region of interest" description="Disordered" evidence="5">
    <location>
        <begin position="1"/>
        <end position="48"/>
    </location>
</feature>
<dbReference type="InterPro" id="IPR020846">
    <property type="entry name" value="MFS_dom"/>
</dbReference>
<organism evidence="8 9">
    <name type="scientific">Vallicoccus soli</name>
    <dbReference type="NCBI Taxonomy" id="2339232"/>
    <lineage>
        <taxon>Bacteria</taxon>
        <taxon>Bacillati</taxon>
        <taxon>Actinomycetota</taxon>
        <taxon>Actinomycetes</taxon>
        <taxon>Motilibacterales</taxon>
        <taxon>Vallicoccaceae</taxon>
        <taxon>Vallicoccus</taxon>
    </lineage>
</organism>
<evidence type="ECO:0000256" key="3">
    <source>
        <dbReference type="ARBA" id="ARBA00022989"/>
    </source>
</evidence>
<evidence type="ECO:0000256" key="1">
    <source>
        <dbReference type="ARBA" id="ARBA00004651"/>
    </source>
</evidence>
<dbReference type="AlphaFoldDB" id="A0A3A3Z409"/>
<comment type="caution">
    <text evidence="8">The sequence shown here is derived from an EMBL/GenBank/DDBJ whole genome shotgun (WGS) entry which is preliminary data.</text>
</comment>
<evidence type="ECO:0000259" key="7">
    <source>
        <dbReference type="PROSITE" id="PS50850"/>
    </source>
</evidence>
<dbReference type="Pfam" id="PF07690">
    <property type="entry name" value="MFS_1"/>
    <property type="match status" value="1"/>
</dbReference>
<feature type="transmembrane region" description="Helical" evidence="6">
    <location>
        <begin position="437"/>
        <end position="457"/>
    </location>
</feature>